<dbReference type="CDD" id="cd00060">
    <property type="entry name" value="FHA"/>
    <property type="match status" value="1"/>
</dbReference>
<dbReference type="AlphaFoldDB" id="A0AAU9ITD1"/>
<sequence>MKSNSFLEVRTITWSRDTHGLFDYESRSTTKSNFKISSSCSIFRANQTCYAVADDTKDIHEGPEPLLSIRKNLGTFLAHQFGESNEKLWFVVKYMKSNGSKGHIMHEGDWLKLGRVRFRVKKISINKGSNVDIPGFLGAIPSDMENIEQEDSNQGNNQCRICLYDNSTKADPLISPCKCSGTMKYVHINCLKEWLKNKVATRQSERAISYYWKDLACELCKTKLPSCMNFEGQKIELVSMAYPTKSYMIIEDYRPESRQSHGLHIISIEEGQLALIGRGHECDVKLSDISVSRHHARIKLQNNQFIIEDQNSKFGTLLQAKKTIPLSSHHDVTIQANRTVLHMSLKEPWNCGMFCMCLNKQVMPVEEISYLTQEGGNFEEEEPEEIEEDEESQAVGMSSSINRGSDSGAVQRLVFTINAERAEEEKKEESKEEERKEDFEEQVKMSEPKEQNSIEMVQI</sequence>
<feature type="compositionally biased region" description="Acidic residues" evidence="4">
    <location>
        <begin position="377"/>
        <end position="392"/>
    </location>
</feature>
<dbReference type="Gene3D" id="2.60.200.20">
    <property type="match status" value="1"/>
</dbReference>
<name>A0AAU9ITD1_9CILI</name>
<evidence type="ECO:0000259" key="6">
    <source>
        <dbReference type="PROSITE" id="PS51292"/>
    </source>
</evidence>
<organism evidence="7 8">
    <name type="scientific">Blepharisma stoltei</name>
    <dbReference type="NCBI Taxonomy" id="1481888"/>
    <lineage>
        <taxon>Eukaryota</taxon>
        <taxon>Sar</taxon>
        <taxon>Alveolata</taxon>
        <taxon>Ciliophora</taxon>
        <taxon>Postciliodesmatophora</taxon>
        <taxon>Heterotrichea</taxon>
        <taxon>Heterotrichida</taxon>
        <taxon>Blepharismidae</taxon>
        <taxon>Blepharisma</taxon>
    </lineage>
</organism>
<evidence type="ECO:0000256" key="4">
    <source>
        <dbReference type="SAM" id="MobiDB-lite"/>
    </source>
</evidence>
<dbReference type="Proteomes" id="UP001162131">
    <property type="component" value="Unassembled WGS sequence"/>
</dbReference>
<dbReference type="SMART" id="SM00240">
    <property type="entry name" value="FHA"/>
    <property type="match status" value="1"/>
</dbReference>
<evidence type="ECO:0000256" key="3">
    <source>
        <dbReference type="ARBA" id="ARBA00022833"/>
    </source>
</evidence>
<reference evidence="7" key="1">
    <citation type="submission" date="2021-09" db="EMBL/GenBank/DDBJ databases">
        <authorList>
            <consortium name="AG Swart"/>
            <person name="Singh M."/>
            <person name="Singh A."/>
            <person name="Seah K."/>
            <person name="Emmerich C."/>
        </authorList>
    </citation>
    <scope>NUCLEOTIDE SEQUENCE</scope>
    <source>
        <strain evidence="7">ATCC30299</strain>
    </source>
</reference>
<dbReference type="PANTHER" id="PTHR46210:SF1">
    <property type="entry name" value="FHA DOMAIN-CONTAINING PROTEIN"/>
    <property type="match status" value="1"/>
</dbReference>
<dbReference type="PROSITE" id="PS50006">
    <property type="entry name" value="FHA_DOMAIN"/>
    <property type="match status" value="1"/>
</dbReference>
<keyword evidence="2" id="KW-0863">Zinc-finger</keyword>
<keyword evidence="3" id="KW-0862">Zinc</keyword>
<feature type="region of interest" description="Disordered" evidence="4">
    <location>
        <begin position="420"/>
        <end position="459"/>
    </location>
</feature>
<keyword evidence="8" id="KW-1185">Reference proteome</keyword>
<proteinExistence type="predicted"/>
<dbReference type="Pfam" id="PF00498">
    <property type="entry name" value="FHA"/>
    <property type="match status" value="1"/>
</dbReference>
<feature type="region of interest" description="Disordered" evidence="4">
    <location>
        <begin position="375"/>
        <end position="407"/>
    </location>
</feature>
<evidence type="ECO:0000259" key="5">
    <source>
        <dbReference type="PROSITE" id="PS50006"/>
    </source>
</evidence>
<dbReference type="InterPro" id="IPR011016">
    <property type="entry name" value="Znf_RING-CH"/>
</dbReference>
<evidence type="ECO:0000256" key="1">
    <source>
        <dbReference type="ARBA" id="ARBA00022723"/>
    </source>
</evidence>
<dbReference type="InterPro" id="IPR000253">
    <property type="entry name" value="FHA_dom"/>
</dbReference>
<dbReference type="SMART" id="SM00744">
    <property type="entry name" value="RINGv"/>
    <property type="match status" value="1"/>
</dbReference>
<feature type="compositionally biased region" description="Polar residues" evidence="4">
    <location>
        <begin position="395"/>
        <end position="405"/>
    </location>
</feature>
<feature type="compositionally biased region" description="Basic and acidic residues" evidence="4">
    <location>
        <begin position="420"/>
        <end position="452"/>
    </location>
</feature>
<dbReference type="InterPro" id="IPR008984">
    <property type="entry name" value="SMAD_FHA_dom_sf"/>
</dbReference>
<dbReference type="InterPro" id="IPR013083">
    <property type="entry name" value="Znf_RING/FYVE/PHD"/>
</dbReference>
<evidence type="ECO:0000313" key="8">
    <source>
        <dbReference type="Proteomes" id="UP001162131"/>
    </source>
</evidence>
<dbReference type="CDD" id="cd16495">
    <property type="entry name" value="RING_CH-C4HC3_MARCH"/>
    <property type="match status" value="1"/>
</dbReference>
<keyword evidence="1" id="KW-0479">Metal-binding</keyword>
<accession>A0AAU9ITD1</accession>
<feature type="domain" description="FHA" evidence="5">
    <location>
        <begin position="274"/>
        <end position="323"/>
    </location>
</feature>
<evidence type="ECO:0000256" key="2">
    <source>
        <dbReference type="ARBA" id="ARBA00022771"/>
    </source>
</evidence>
<evidence type="ECO:0000313" key="7">
    <source>
        <dbReference type="EMBL" id="CAG9318861.1"/>
    </source>
</evidence>
<gene>
    <name evidence="7" type="ORF">BSTOLATCC_MIC22221</name>
</gene>
<dbReference type="Pfam" id="PF12906">
    <property type="entry name" value="RINGv"/>
    <property type="match status" value="1"/>
</dbReference>
<dbReference type="SUPFAM" id="SSF57850">
    <property type="entry name" value="RING/U-box"/>
    <property type="match status" value="1"/>
</dbReference>
<dbReference type="SUPFAM" id="SSF49879">
    <property type="entry name" value="SMAD/FHA domain"/>
    <property type="match status" value="1"/>
</dbReference>
<dbReference type="Gene3D" id="3.30.40.10">
    <property type="entry name" value="Zinc/RING finger domain, C3HC4 (zinc finger)"/>
    <property type="match status" value="1"/>
</dbReference>
<dbReference type="GO" id="GO:0008270">
    <property type="term" value="F:zinc ion binding"/>
    <property type="evidence" value="ECO:0007669"/>
    <property type="project" value="UniProtKB-KW"/>
</dbReference>
<protein>
    <submittedName>
        <fullName evidence="7">Uncharacterized protein</fullName>
    </submittedName>
</protein>
<dbReference type="PROSITE" id="PS51292">
    <property type="entry name" value="ZF_RING_CH"/>
    <property type="match status" value="1"/>
</dbReference>
<comment type="caution">
    <text evidence="7">The sequence shown here is derived from an EMBL/GenBank/DDBJ whole genome shotgun (WGS) entry which is preliminary data.</text>
</comment>
<dbReference type="PANTHER" id="PTHR46210">
    <property type="entry name" value="FHA DOMAIN-CONTAINING PROTEIN"/>
    <property type="match status" value="1"/>
</dbReference>
<feature type="domain" description="RING-CH-type" evidence="6">
    <location>
        <begin position="151"/>
        <end position="227"/>
    </location>
</feature>
<dbReference type="EMBL" id="CAJZBQ010000021">
    <property type="protein sequence ID" value="CAG9318861.1"/>
    <property type="molecule type" value="Genomic_DNA"/>
</dbReference>